<proteinExistence type="predicted"/>
<comment type="caution">
    <text evidence="3">The sequence shown here is derived from an EMBL/GenBank/DDBJ whole genome shotgun (WGS) entry which is preliminary data.</text>
</comment>
<evidence type="ECO:0000313" key="4">
    <source>
        <dbReference type="Proteomes" id="UP000550714"/>
    </source>
</evidence>
<keyword evidence="2" id="KW-0732">Signal</keyword>
<feature type="transmembrane region" description="Helical" evidence="1">
    <location>
        <begin position="98"/>
        <end position="118"/>
    </location>
</feature>
<feature type="signal peptide" evidence="2">
    <location>
        <begin position="1"/>
        <end position="32"/>
    </location>
</feature>
<dbReference type="EMBL" id="JACHWU010000001">
    <property type="protein sequence ID" value="MBB3049570.1"/>
    <property type="molecule type" value="Genomic_DNA"/>
</dbReference>
<keyword evidence="1" id="KW-1133">Transmembrane helix</keyword>
<feature type="chain" id="PRO_5032740505" description="MFS transporter" evidence="2">
    <location>
        <begin position="33"/>
        <end position="178"/>
    </location>
</feature>
<feature type="transmembrane region" description="Helical" evidence="1">
    <location>
        <begin position="42"/>
        <end position="60"/>
    </location>
</feature>
<accession>A0A839RXK5</accession>
<gene>
    <name evidence="3" type="ORF">FHS23_000565</name>
</gene>
<protein>
    <recommendedName>
        <fullName evidence="5">MFS transporter</fullName>
    </recommendedName>
</protein>
<keyword evidence="1" id="KW-0812">Transmembrane</keyword>
<keyword evidence="1" id="KW-0472">Membrane</keyword>
<sequence>MRTRTPSERLMPAVRGVLLAATSAALSVTAHGAAGGGLPHPATTVVVSSLIGWVATATAHRARGIRGILLFLGSGQLAAHILLTTLSGHGGEGPAMLAGHALATVATACVLAHAEAVLARASTAVRAILPVVTWRWRPYRRPQHVAAHPPLALPDAATTVVDVLLRRVHGRRGPPAVS</sequence>
<keyword evidence="4" id="KW-1185">Reference proteome</keyword>
<dbReference type="RefSeq" id="WP_343053594.1">
    <property type="nucleotide sequence ID" value="NZ_JACHWU010000001.1"/>
</dbReference>
<feature type="transmembrane region" description="Helical" evidence="1">
    <location>
        <begin position="67"/>
        <end position="86"/>
    </location>
</feature>
<evidence type="ECO:0000313" key="3">
    <source>
        <dbReference type="EMBL" id="MBB3049570.1"/>
    </source>
</evidence>
<evidence type="ECO:0000256" key="1">
    <source>
        <dbReference type="SAM" id="Phobius"/>
    </source>
</evidence>
<reference evidence="3 4" key="1">
    <citation type="submission" date="2020-08" db="EMBL/GenBank/DDBJ databases">
        <title>Genomic Encyclopedia of Type Strains, Phase III (KMG-III): the genomes of soil and plant-associated and newly described type strains.</title>
        <authorList>
            <person name="Whitman W."/>
        </authorList>
    </citation>
    <scope>NUCLEOTIDE SEQUENCE [LARGE SCALE GENOMIC DNA]</scope>
    <source>
        <strain evidence="3 4">CECT 8577</strain>
    </source>
</reference>
<dbReference type="AlphaFoldDB" id="A0A839RXK5"/>
<name>A0A839RXK5_9PSEU</name>
<evidence type="ECO:0008006" key="5">
    <source>
        <dbReference type="Google" id="ProtNLM"/>
    </source>
</evidence>
<dbReference type="Proteomes" id="UP000550714">
    <property type="component" value="Unassembled WGS sequence"/>
</dbReference>
<evidence type="ECO:0000256" key="2">
    <source>
        <dbReference type="SAM" id="SignalP"/>
    </source>
</evidence>
<organism evidence="3 4">
    <name type="scientific">Prauserella isguenensis</name>
    <dbReference type="NCBI Taxonomy" id="1470180"/>
    <lineage>
        <taxon>Bacteria</taxon>
        <taxon>Bacillati</taxon>
        <taxon>Actinomycetota</taxon>
        <taxon>Actinomycetes</taxon>
        <taxon>Pseudonocardiales</taxon>
        <taxon>Pseudonocardiaceae</taxon>
        <taxon>Prauserella</taxon>
    </lineage>
</organism>